<gene>
    <name evidence="4" type="ORF">F503_02564</name>
</gene>
<feature type="compositionally biased region" description="Basic and acidic residues" evidence="2">
    <location>
        <begin position="104"/>
        <end position="115"/>
    </location>
</feature>
<dbReference type="Gene3D" id="1.10.238.10">
    <property type="entry name" value="EF-hand"/>
    <property type="match status" value="1"/>
</dbReference>
<reference evidence="4 5" key="1">
    <citation type="journal article" date="2013" name="BMC Genomics">
        <title>The genome and transcriptome of the pine saprophyte Ophiostoma piceae, and a comparison with the bark beetle-associated pine pathogen Grosmannia clavigera.</title>
        <authorList>
            <person name="Haridas S."/>
            <person name="Wang Y."/>
            <person name="Lim L."/>
            <person name="Massoumi Alamouti S."/>
            <person name="Jackman S."/>
            <person name="Docking R."/>
            <person name="Robertson G."/>
            <person name="Birol I."/>
            <person name="Bohlmann J."/>
            <person name="Breuil C."/>
        </authorList>
    </citation>
    <scope>NUCLEOTIDE SEQUENCE [LARGE SCALE GENOMIC DNA]</scope>
    <source>
        <strain evidence="4 5">UAMH 11346</strain>
    </source>
</reference>
<dbReference type="AlphaFoldDB" id="S3C3S1"/>
<keyword evidence="5" id="KW-1185">Reference proteome</keyword>
<name>S3C3S1_OPHP1</name>
<dbReference type="eggNOG" id="KOG3077">
    <property type="taxonomic scope" value="Eukaryota"/>
</dbReference>
<dbReference type="InterPro" id="IPR005176">
    <property type="entry name" value="PONY_dom"/>
</dbReference>
<dbReference type="PROSITE" id="PS51229">
    <property type="entry name" value="DCUN1"/>
    <property type="match status" value="1"/>
</dbReference>
<evidence type="ECO:0000313" key="4">
    <source>
        <dbReference type="EMBL" id="EPE06436.1"/>
    </source>
</evidence>
<evidence type="ECO:0000256" key="1">
    <source>
        <dbReference type="RuleBase" id="RU410713"/>
    </source>
</evidence>
<feature type="compositionally biased region" description="Basic and acidic residues" evidence="2">
    <location>
        <begin position="1"/>
        <end position="16"/>
    </location>
</feature>
<dbReference type="VEuPathDB" id="FungiDB:F503_02564"/>
<dbReference type="OrthoDB" id="27198at2759"/>
<organism evidence="4 5">
    <name type="scientific">Ophiostoma piceae (strain UAMH 11346)</name>
    <name type="common">Sap stain fungus</name>
    <dbReference type="NCBI Taxonomy" id="1262450"/>
    <lineage>
        <taxon>Eukaryota</taxon>
        <taxon>Fungi</taxon>
        <taxon>Dikarya</taxon>
        <taxon>Ascomycota</taxon>
        <taxon>Pezizomycotina</taxon>
        <taxon>Sordariomycetes</taxon>
        <taxon>Sordariomycetidae</taxon>
        <taxon>Ophiostomatales</taxon>
        <taxon>Ophiostomataceae</taxon>
        <taxon>Ophiostoma</taxon>
    </lineage>
</organism>
<dbReference type="PANTHER" id="PTHR12281:SF31">
    <property type="entry name" value="DCN1-LIKE PROTEIN 3"/>
    <property type="match status" value="1"/>
</dbReference>
<feature type="domain" description="DCUN1" evidence="3">
    <location>
        <begin position="135"/>
        <end position="349"/>
    </location>
</feature>
<evidence type="ECO:0000313" key="5">
    <source>
        <dbReference type="Proteomes" id="UP000016923"/>
    </source>
</evidence>
<dbReference type="STRING" id="1262450.S3C3S1"/>
<dbReference type="InterPro" id="IPR014764">
    <property type="entry name" value="DCN-prot"/>
</dbReference>
<comment type="function">
    <text evidence="1">Neddylation of cullins play an essential role in the regulation of SCF-type complexes activity.</text>
</comment>
<dbReference type="HOGENOM" id="CLU_047042_1_0_1"/>
<dbReference type="GO" id="GO:0000151">
    <property type="term" value="C:ubiquitin ligase complex"/>
    <property type="evidence" value="ECO:0007669"/>
    <property type="project" value="TreeGrafter"/>
</dbReference>
<sequence length="365" mass="39749">MGFDVKRIFRISDKNSKGNKNPQSQSPYQTDTDSPSEGDGYSNTNPHTSNGAHTGANAPRAAAASNTAASASTSLWNLRSSNNTPAESPSTSRGLRSKASRIGRGKESKDGKNSKEAGGYFNGATFTGGPPAGPNGEAQLEKLFDELRTNSAVADPSEDPKNELGVESTMGYLTSLGLNPETSDVFVGLELVQAPSLGEITRQGFVDGWKNVSATYQACTTIDEQKTYIAMRVKQFGQDAAFFKKVYRYTFAAGKEPDQRSMSLENAVEFWKVLFAEPGRPWVSVANGKEWTPVWIDFLQEKWTRSVNRDMWNQTFEFATKSIADPSLGFWSEDGAWPSVIDDFVAWSRANGHAATPAQASMETD</sequence>
<feature type="compositionally biased region" description="Low complexity" evidence="2">
    <location>
        <begin position="56"/>
        <end position="74"/>
    </location>
</feature>
<feature type="compositionally biased region" description="Polar residues" evidence="2">
    <location>
        <begin position="75"/>
        <end position="94"/>
    </location>
</feature>
<dbReference type="Pfam" id="PF03556">
    <property type="entry name" value="Cullin_binding"/>
    <property type="match status" value="1"/>
</dbReference>
<feature type="compositionally biased region" description="Polar residues" evidence="2">
    <location>
        <begin position="18"/>
        <end position="52"/>
    </location>
</feature>
<dbReference type="GO" id="GO:0031624">
    <property type="term" value="F:ubiquitin conjugating enzyme binding"/>
    <property type="evidence" value="ECO:0007669"/>
    <property type="project" value="TreeGrafter"/>
</dbReference>
<feature type="region of interest" description="Disordered" evidence="2">
    <location>
        <begin position="1"/>
        <end position="137"/>
    </location>
</feature>
<proteinExistence type="predicted"/>
<dbReference type="InterPro" id="IPR042460">
    <property type="entry name" value="DCN1-like_PONY"/>
</dbReference>
<accession>S3C3S1</accession>
<dbReference type="GO" id="GO:0032182">
    <property type="term" value="F:ubiquitin-like protein binding"/>
    <property type="evidence" value="ECO:0007669"/>
    <property type="project" value="TreeGrafter"/>
</dbReference>
<evidence type="ECO:0000259" key="3">
    <source>
        <dbReference type="PROSITE" id="PS51229"/>
    </source>
</evidence>
<dbReference type="Proteomes" id="UP000016923">
    <property type="component" value="Unassembled WGS sequence"/>
</dbReference>
<evidence type="ECO:0000256" key="2">
    <source>
        <dbReference type="SAM" id="MobiDB-lite"/>
    </source>
</evidence>
<dbReference type="GO" id="GO:0045116">
    <property type="term" value="P:protein neddylation"/>
    <property type="evidence" value="ECO:0007669"/>
    <property type="project" value="TreeGrafter"/>
</dbReference>
<dbReference type="Gene3D" id="1.10.238.200">
    <property type="entry name" value="Cullin, PONY binding domain"/>
    <property type="match status" value="1"/>
</dbReference>
<dbReference type="GO" id="GO:0097602">
    <property type="term" value="F:cullin family protein binding"/>
    <property type="evidence" value="ECO:0007669"/>
    <property type="project" value="TreeGrafter"/>
</dbReference>
<dbReference type="PANTHER" id="PTHR12281">
    <property type="entry name" value="RP42 RELATED"/>
    <property type="match status" value="1"/>
</dbReference>
<protein>
    <recommendedName>
        <fullName evidence="1">Defective in cullin neddylation protein</fullName>
    </recommendedName>
</protein>
<dbReference type="EMBL" id="KE148153">
    <property type="protein sequence ID" value="EPE06436.1"/>
    <property type="molecule type" value="Genomic_DNA"/>
</dbReference>